<dbReference type="RefSeq" id="WP_187660081.1">
    <property type="nucleotide sequence ID" value="NZ_JACTAB010000003.1"/>
</dbReference>
<feature type="chain" id="PRO_5046317088" description="Tetratricopeptide repeat protein" evidence="2">
    <location>
        <begin position="19"/>
        <end position="399"/>
    </location>
</feature>
<feature type="repeat" description="TPR" evidence="1">
    <location>
        <begin position="299"/>
        <end position="332"/>
    </location>
</feature>
<evidence type="ECO:0008006" key="5">
    <source>
        <dbReference type="Google" id="ProtNLM"/>
    </source>
</evidence>
<keyword evidence="4" id="KW-1185">Reference proteome</keyword>
<dbReference type="Gene3D" id="1.25.40.10">
    <property type="entry name" value="Tetratricopeptide repeat domain"/>
    <property type="match status" value="1"/>
</dbReference>
<dbReference type="InterPro" id="IPR011990">
    <property type="entry name" value="TPR-like_helical_dom_sf"/>
</dbReference>
<proteinExistence type="predicted"/>
<gene>
    <name evidence="3" type="ORF">WMW71_04515</name>
</gene>
<dbReference type="Proteomes" id="UP001491349">
    <property type="component" value="Unassembled WGS sequence"/>
</dbReference>
<name>A0ABU9E227_9FLAO</name>
<feature type="signal peptide" evidence="2">
    <location>
        <begin position="1"/>
        <end position="18"/>
    </location>
</feature>
<evidence type="ECO:0000313" key="3">
    <source>
        <dbReference type="EMBL" id="MEK8179597.1"/>
    </source>
</evidence>
<accession>A0ABU9E227</accession>
<organism evidence="3 4">
    <name type="scientific">Flavobacterium buctense</name>
    <dbReference type="NCBI Taxonomy" id="1648146"/>
    <lineage>
        <taxon>Bacteria</taxon>
        <taxon>Pseudomonadati</taxon>
        <taxon>Bacteroidota</taxon>
        <taxon>Flavobacteriia</taxon>
        <taxon>Flavobacteriales</taxon>
        <taxon>Flavobacteriaceae</taxon>
        <taxon>Flavobacterium</taxon>
    </lineage>
</organism>
<dbReference type="SUPFAM" id="SSF48452">
    <property type="entry name" value="TPR-like"/>
    <property type="match status" value="1"/>
</dbReference>
<comment type="caution">
    <text evidence="3">The sequence shown here is derived from an EMBL/GenBank/DDBJ whole genome shotgun (WGS) entry which is preliminary data.</text>
</comment>
<dbReference type="PROSITE" id="PS50005">
    <property type="entry name" value="TPR"/>
    <property type="match status" value="1"/>
</dbReference>
<keyword evidence="1" id="KW-0802">TPR repeat</keyword>
<dbReference type="InterPro" id="IPR019734">
    <property type="entry name" value="TPR_rpt"/>
</dbReference>
<dbReference type="EMBL" id="JBBPCB010000002">
    <property type="protein sequence ID" value="MEK8179597.1"/>
    <property type="molecule type" value="Genomic_DNA"/>
</dbReference>
<sequence>MKFLILRLLLVCTSLDFAQSNEGFWDNIRTTNETIILNAGKRKAIKTADFPMGTTEVVYRISLLDDNQKISSSLVSVLKAIPDPTGISQGAAGTVFLLSSISGDDKCKFYVFTNENDALQYEKEGTVKNACVSQEEPVNKAAKLLTEKSKCMPQGIQNLWFGFQSDNWVMKEKIVLEVVPWVNYSLRSGWTVENRKSLLKEIEQLEIAKKVSNKNLFLGNFMEVFIAKYAYNDYKKLLPAEKAKAIDGFAEESLVKSGQLNSYLEMVRSEAQKLNFSNKSEEAILKIQKEIIEKNRATAIDYGLLGSFYLSSRQFVKAEEAYLKAISMNPSELNYRLQLAHIYMYTDRVNKSKDLHKKYQQNNLANHKSWIEQTKIDFEQFKNNGFGTENFKKILRVLD</sequence>
<evidence type="ECO:0000256" key="2">
    <source>
        <dbReference type="SAM" id="SignalP"/>
    </source>
</evidence>
<keyword evidence="2" id="KW-0732">Signal</keyword>
<evidence type="ECO:0000256" key="1">
    <source>
        <dbReference type="PROSITE-ProRule" id="PRU00339"/>
    </source>
</evidence>
<reference evidence="3 4" key="1">
    <citation type="submission" date="2024-04" db="EMBL/GenBank/DDBJ databases">
        <title>draft genome sequnece of Flavobacterium buctense JCM 30750.</title>
        <authorList>
            <person name="Kim D.-U."/>
        </authorList>
    </citation>
    <scope>NUCLEOTIDE SEQUENCE [LARGE SCALE GENOMIC DNA]</scope>
    <source>
        <strain evidence="3 4">JCM 30750</strain>
    </source>
</reference>
<protein>
    <recommendedName>
        <fullName evidence="5">Tetratricopeptide repeat protein</fullName>
    </recommendedName>
</protein>
<evidence type="ECO:0000313" key="4">
    <source>
        <dbReference type="Proteomes" id="UP001491349"/>
    </source>
</evidence>